<keyword evidence="2" id="KW-1185">Reference proteome</keyword>
<evidence type="ECO:0000313" key="2">
    <source>
        <dbReference type="Proteomes" id="UP000620224"/>
    </source>
</evidence>
<evidence type="ECO:0000313" key="1">
    <source>
        <dbReference type="EMBL" id="GGW57458.1"/>
    </source>
</evidence>
<reference evidence="1" key="1">
    <citation type="journal article" date="2014" name="Int. J. Syst. Evol. Microbiol.">
        <title>Complete genome sequence of Corynebacterium casei LMG S-19264T (=DSM 44701T), isolated from a smear-ripened cheese.</title>
        <authorList>
            <consortium name="US DOE Joint Genome Institute (JGI-PGF)"/>
            <person name="Walter F."/>
            <person name="Albersmeier A."/>
            <person name="Kalinowski J."/>
            <person name="Ruckert C."/>
        </authorList>
    </citation>
    <scope>NUCLEOTIDE SEQUENCE</scope>
    <source>
        <strain evidence="1">JCM 4490</strain>
    </source>
</reference>
<dbReference type="AlphaFoldDB" id="A0A918J902"/>
<gene>
    <name evidence="1" type="ORF">GCM10010503_38500</name>
</gene>
<comment type="caution">
    <text evidence="1">The sequence shown here is derived from an EMBL/GenBank/DDBJ whole genome shotgun (WGS) entry which is preliminary data.</text>
</comment>
<organism evidence="1 2">
    <name type="scientific">Streptomyces lucensis JCM 4490</name>
    <dbReference type="NCBI Taxonomy" id="1306176"/>
    <lineage>
        <taxon>Bacteria</taxon>
        <taxon>Bacillati</taxon>
        <taxon>Actinomycetota</taxon>
        <taxon>Actinomycetes</taxon>
        <taxon>Kitasatosporales</taxon>
        <taxon>Streptomycetaceae</taxon>
        <taxon>Streptomyces</taxon>
    </lineage>
</organism>
<protein>
    <submittedName>
        <fullName evidence="1">Uncharacterized protein</fullName>
    </submittedName>
</protein>
<name>A0A918J902_9ACTN</name>
<proteinExistence type="predicted"/>
<dbReference type="Proteomes" id="UP000620224">
    <property type="component" value="Unassembled WGS sequence"/>
</dbReference>
<dbReference type="EMBL" id="BMUE01000007">
    <property type="protein sequence ID" value="GGW57458.1"/>
    <property type="molecule type" value="Genomic_DNA"/>
</dbReference>
<reference evidence="1" key="2">
    <citation type="submission" date="2020-09" db="EMBL/GenBank/DDBJ databases">
        <authorList>
            <person name="Sun Q."/>
            <person name="Ohkuma M."/>
        </authorList>
    </citation>
    <scope>NUCLEOTIDE SEQUENCE</scope>
    <source>
        <strain evidence="1">JCM 4490</strain>
    </source>
</reference>
<accession>A0A918J902</accession>
<sequence>MIAHEYLPARAVTWVQVQEWRAAVPRPGVEQSAVLVVEVEGGETEIPVGAVGRRGDLIRALLSRSPAPPNYRRGSTIAAAMAAFAGLLGWLVHWQFDPRHEEALPGIDRLGAACDHPGVAYDDAAAYDSSRPRQLVIYQKTTGDYYRHTLSEPANTSSAINPEAVDKVQLIACVRRSDDPYGDITDTECKYVRDGMQAQPVFGQQMPDRVLSIQIVHYVVDVYELRTHRKVTSRQLDGDDMTCPRSITATESIYSRISDDAFHRLLDPLTR</sequence>